<organism evidence="2 3">
    <name type="scientific">Candidatus Aeolococcus gillhamiae</name>
    <dbReference type="NCBI Taxonomy" id="3127015"/>
    <lineage>
        <taxon>Bacteria</taxon>
        <taxon>Bacillati</taxon>
        <taxon>Candidatus Dormiibacterota</taxon>
        <taxon>Candidatus Dormibacteria</taxon>
        <taxon>Candidatus Aeolococcales</taxon>
        <taxon>Candidatus Aeolococcaceae</taxon>
        <taxon>Candidatus Aeolococcus</taxon>
    </lineage>
</organism>
<evidence type="ECO:0000313" key="2">
    <source>
        <dbReference type="EMBL" id="MBJ7596232.1"/>
    </source>
</evidence>
<comment type="caution">
    <text evidence="2">The sequence shown here is derived from an EMBL/GenBank/DDBJ whole genome shotgun (WGS) entry which is preliminary data.</text>
</comment>
<dbReference type="AlphaFoldDB" id="A0A934JWH7"/>
<reference evidence="2 3" key="1">
    <citation type="submission" date="2020-10" db="EMBL/GenBank/DDBJ databases">
        <title>Ca. Dormibacterota MAGs.</title>
        <authorList>
            <person name="Montgomery K."/>
        </authorList>
    </citation>
    <scope>NUCLEOTIDE SEQUENCE [LARGE SCALE GENOMIC DNA]</scope>
    <source>
        <strain evidence="2">SC8812_S17_18</strain>
    </source>
</reference>
<dbReference type="Proteomes" id="UP000606991">
    <property type="component" value="Unassembled WGS sequence"/>
</dbReference>
<feature type="transmembrane region" description="Helical" evidence="1">
    <location>
        <begin position="129"/>
        <end position="148"/>
    </location>
</feature>
<name>A0A934JWH7_9BACT</name>
<evidence type="ECO:0000313" key="3">
    <source>
        <dbReference type="Proteomes" id="UP000606991"/>
    </source>
</evidence>
<feature type="transmembrane region" description="Helical" evidence="1">
    <location>
        <begin position="105"/>
        <end position="123"/>
    </location>
</feature>
<proteinExistence type="predicted"/>
<sequence length="208" mass="22039">MNRSIPPAIRPLGAPRAPRRRFVPPAAVRVAQLCLLFRITFGVGLVLLAGSSAVPTALAVPGLGHLVLPGAATWSGAALWVIAAAVFEGALVFRLGRLRAGSRRVILLVEGVAIAASGLYTAAGLKIALVPLVSAIAAMVLLRLDHVLHSFNRARAERRVVWQEIPATLFDGYALPDPTASKEIQRIGYRVGIDSERARTGSSEMSRA</sequence>
<keyword evidence="1" id="KW-0472">Membrane</keyword>
<protein>
    <submittedName>
        <fullName evidence="2">Uncharacterized protein</fullName>
    </submittedName>
</protein>
<keyword evidence="1" id="KW-1133">Transmembrane helix</keyword>
<feature type="transmembrane region" description="Helical" evidence="1">
    <location>
        <begin position="26"/>
        <end position="51"/>
    </location>
</feature>
<evidence type="ECO:0000256" key="1">
    <source>
        <dbReference type="SAM" id="Phobius"/>
    </source>
</evidence>
<gene>
    <name evidence="2" type="ORF">JF886_15495</name>
</gene>
<feature type="transmembrane region" description="Helical" evidence="1">
    <location>
        <begin position="71"/>
        <end position="93"/>
    </location>
</feature>
<keyword evidence="1" id="KW-0812">Transmembrane</keyword>
<dbReference type="EMBL" id="JAEKNS010000151">
    <property type="protein sequence ID" value="MBJ7596232.1"/>
    <property type="molecule type" value="Genomic_DNA"/>
</dbReference>
<dbReference type="RefSeq" id="WP_337314084.1">
    <property type="nucleotide sequence ID" value="NZ_JAEKNS010000151.1"/>
</dbReference>
<accession>A0A934JWH7</accession>